<evidence type="ECO:0000256" key="11">
    <source>
        <dbReference type="RuleBase" id="RU003947"/>
    </source>
</evidence>
<evidence type="ECO:0000313" key="13">
    <source>
        <dbReference type="EMBL" id="EGC29834.1"/>
    </source>
</evidence>
<dbReference type="InterPro" id="IPR001952">
    <property type="entry name" value="Alkaline_phosphatase"/>
</dbReference>
<keyword evidence="7 9" id="KW-0460">Magnesium</keyword>
<feature type="binding site" evidence="9">
    <location>
        <position position="327"/>
    </location>
    <ligand>
        <name>Zn(2+)</name>
        <dbReference type="ChEBI" id="CHEBI:29105"/>
        <label>2</label>
    </ligand>
</feature>
<feature type="binding site" evidence="9">
    <location>
        <position position="160"/>
    </location>
    <ligand>
        <name>Mg(2+)</name>
        <dbReference type="ChEBI" id="CHEBI:18420"/>
    </ligand>
</feature>
<dbReference type="VEuPathDB" id="AmoebaDB:DICPUDRAFT_42309"/>
<feature type="binding site" evidence="9">
    <location>
        <position position="63"/>
    </location>
    <ligand>
        <name>Zn(2+)</name>
        <dbReference type="ChEBI" id="CHEBI:29105"/>
        <label>2</label>
    </ligand>
</feature>
<feature type="binding site" evidence="9">
    <location>
        <position position="63"/>
    </location>
    <ligand>
        <name>Mg(2+)</name>
        <dbReference type="ChEBI" id="CHEBI:18420"/>
    </ligand>
</feature>
<dbReference type="Pfam" id="PF00245">
    <property type="entry name" value="Alk_phosphatase"/>
    <property type="match status" value="1"/>
</dbReference>
<comment type="cofactor">
    <cofactor evidence="9">
        <name>Zn(2+)</name>
        <dbReference type="ChEBI" id="CHEBI:29105"/>
    </cofactor>
    <text evidence="9">Binds 2 Zn(2+) ions.</text>
</comment>
<feature type="transmembrane region" description="Helical" evidence="12">
    <location>
        <begin position="23"/>
        <end position="44"/>
    </location>
</feature>
<dbReference type="CDD" id="cd16012">
    <property type="entry name" value="ALP"/>
    <property type="match status" value="1"/>
</dbReference>
<dbReference type="FunCoup" id="F1A1T9">
    <property type="interactions" value="84"/>
</dbReference>
<gene>
    <name evidence="13" type="ORF">DICPUDRAFT_42309</name>
</gene>
<feature type="active site" description="Phosphoserine intermediate" evidence="8">
    <location>
        <position position="109"/>
    </location>
</feature>
<dbReference type="GO" id="GO:0004035">
    <property type="term" value="F:alkaline phosphatase activity"/>
    <property type="evidence" value="ECO:0000318"/>
    <property type="project" value="GO_Central"/>
</dbReference>
<evidence type="ECO:0000256" key="3">
    <source>
        <dbReference type="ARBA" id="ARBA00022553"/>
    </source>
</evidence>
<dbReference type="PROSITE" id="PS00123">
    <property type="entry name" value="ALKALINE_PHOSPHATASE"/>
    <property type="match status" value="1"/>
</dbReference>
<evidence type="ECO:0000256" key="12">
    <source>
        <dbReference type="SAM" id="Phobius"/>
    </source>
</evidence>
<feature type="binding site" evidence="9">
    <location>
        <position position="162"/>
    </location>
    <ligand>
        <name>Mg(2+)</name>
        <dbReference type="ChEBI" id="CHEBI:18420"/>
    </ligand>
</feature>
<dbReference type="EMBL" id="GL871386">
    <property type="protein sequence ID" value="EGC29834.1"/>
    <property type="molecule type" value="Genomic_DNA"/>
</dbReference>
<dbReference type="OrthoDB" id="7392499at2759"/>
<dbReference type="GO" id="GO:0000331">
    <property type="term" value="C:contractile vacuole"/>
    <property type="evidence" value="ECO:0007669"/>
    <property type="project" value="EnsemblProtists"/>
</dbReference>
<comment type="similarity">
    <text evidence="1 10">Belongs to the alkaline phosphatase family.</text>
</comment>
<dbReference type="PANTHER" id="PTHR11596">
    <property type="entry name" value="ALKALINE PHOSPHATASE"/>
    <property type="match status" value="1"/>
</dbReference>
<dbReference type="InParanoid" id="F1A1T9"/>
<evidence type="ECO:0000313" key="14">
    <source>
        <dbReference type="Proteomes" id="UP000001064"/>
    </source>
</evidence>
<dbReference type="PRINTS" id="PR00113">
    <property type="entry name" value="ALKPHPHTASE"/>
</dbReference>
<keyword evidence="4 9" id="KW-0479">Metal-binding</keyword>
<dbReference type="InterPro" id="IPR017850">
    <property type="entry name" value="Alkaline_phosphatase_core_sf"/>
</dbReference>
<feature type="binding site" evidence="9">
    <location>
        <position position="280"/>
    </location>
    <ligand>
        <name>Mg(2+)</name>
        <dbReference type="ChEBI" id="CHEBI:18420"/>
    </ligand>
</feature>
<evidence type="ECO:0000256" key="10">
    <source>
        <dbReference type="RuleBase" id="RU003946"/>
    </source>
</evidence>
<evidence type="ECO:0000256" key="9">
    <source>
        <dbReference type="PIRSR" id="PIRSR601952-2"/>
    </source>
</evidence>
<keyword evidence="14" id="KW-1185">Reference proteome</keyword>
<name>F1A1T9_DICPU</name>
<protein>
    <recommendedName>
        <fullName evidence="2 11">Alkaline phosphatase</fullName>
        <ecNumber evidence="2 11">3.1.3.1</ecNumber>
    </recommendedName>
</protein>
<keyword evidence="12" id="KW-0812">Transmembrane</keyword>
<keyword evidence="12" id="KW-0472">Membrane</keyword>
<evidence type="ECO:0000256" key="2">
    <source>
        <dbReference type="ARBA" id="ARBA00012647"/>
    </source>
</evidence>
<evidence type="ECO:0000256" key="6">
    <source>
        <dbReference type="ARBA" id="ARBA00022833"/>
    </source>
</evidence>
<evidence type="ECO:0000256" key="5">
    <source>
        <dbReference type="ARBA" id="ARBA00022801"/>
    </source>
</evidence>
<evidence type="ECO:0000256" key="8">
    <source>
        <dbReference type="PIRSR" id="PIRSR601952-1"/>
    </source>
</evidence>
<dbReference type="InterPro" id="IPR018299">
    <property type="entry name" value="Alkaline_phosphatase_AS"/>
</dbReference>
<dbReference type="SMART" id="SM00098">
    <property type="entry name" value="alkPPc"/>
    <property type="match status" value="1"/>
</dbReference>
<reference evidence="14" key="1">
    <citation type="journal article" date="2011" name="Genome Biol.">
        <title>Comparative genomics of the social amoebae Dictyostelium discoideum and Dictyostelium purpureum.</title>
        <authorList>
            <consortium name="US DOE Joint Genome Institute (JGI-PGF)"/>
            <person name="Sucgang R."/>
            <person name="Kuo A."/>
            <person name="Tian X."/>
            <person name="Salerno W."/>
            <person name="Parikh A."/>
            <person name="Feasley C.L."/>
            <person name="Dalin E."/>
            <person name="Tu H."/>
            <person name="Huang E."/>
            <person name="Barry K."/>
            <person name="Lindquist E."/>
            <person name="Shapiro H."/>
            <person name="Bruce D."/>
            <person name="Schmutz J."/>
            <person name="Salamov A."/>
            <person name="Fey P."/>
            <person name="Gaudet P."/>
            <person name="Anjard C."/>
            <person name="Babu M.M."/>
            <person name="Basu S."/>
            <person name="Bushmanova Y."/>
            <person name="van der Wel H."/>
            <person name="Katoh-Kurasawa M."/>
            <person name="Dinh C."/>
            <person name="Coutinho P.M."/>
            <person name="Saito T."/>
            <person name="Elias M."/>
            <person name="Schaap P."/>
            <person name="Kay R.R."/>
            <person name="Henrissat B."/>
            <person name="Eichinger L."/>
            <person name="Rivero F."/>
            <person name="Putnam N.H."/>
            <person name="West C.M."/>
            <person name="Loomis W.F."/>
            <person name="Chisholm R.L."/>
            <person name="Shaulsky G."/>
            <person name="Strassmann J.E."/>
            <person name="Queller D.C."/>
            <person name="Kuspa A."/>
            <person name="Grigoriev I.V."/>
        </authorList>
    </citation>
    <scope>NUCLEOTIDE SEQUENCE [LARGE SCALE GENOMIC DNA]</scope>
    <source>
        <strain evidence="14">QSDP1</strain>
    </source>
</reference>
<dbReference type="PANTHER" id="PTHR11596:SF5">
    <property type="entry name" value="ALKALINE PHOSPHATASE"/>
    <property type="match status" value="1"/>
</dbReference>
<accession>F1A1T9</accession>
<proteinExistence type="inferred from homology"/>
<dbReference type="EC" id="3.1.3.1" evidence="2 11"/>
<dbReference type="RefSeq" id="XP_003293632.1">
    <property type="nucleotide sequence ID" value="XM_003293584.1"/>
</dbReference>
<evidence type="ECO:0000256" key="1">
    <source>
        <dbReference type="ARBA" id="ARBA00005984"/>
    </source>
</evidence>
<dbReference type="AlphaFoldDB" id="F1A1T9"/>
<evidence type="ECO:0000256" key="4">
    <source>
        <dbReference type="ARBA" id="ARBA00022723"/>
    </source>
</evidence>
<comment type="catalytic activity">
    <reaction evidence="11">
        <text>a phosphate monoester + H2O = an alcohol + phosphate</text>
        <dbReference type="Rhea" id="RHEA:15017"/>
        <dbReference type="ChEBI" id="CHEBI:15377"/>
        <dbReference type="ChEBI" id="CHEBI:30879"/>
        <dbReference type="ChEBI" id="CHEBI:43474"/>
        <dbReference type="ChEBI" id="CHEBI:67140"/>
        <dbReference type="EC" id="3.1.3.1"/>
    </reaction>
</comment>
<keyword evidence="6 9" id="KW-0862">Zinc</keyword>
<dbReference type="KEGG" id="dpp:DICPUDRAFT_42309"/>
<dbReference type="Gene3D" id="1.10.60.40">
    <property type="match status" value="1"/>
</dbReference>
<keyword evidence="3" id="KW-0597">Phosphoprotein</keyword>
<organism evidence="13 14">
    <name type="scientific">Dictyostelium purpureum</name>
    <name type="common">Slime mold</name>
    <dbReference type="NCBI Taxonomy" id="5786"/>
    <lineage>
        <taxon>Eukaryota</taxon>
        <taxon>Amoebozoa</taxon>
        <taxon>Evosea</taxon>
        <taxon>Eumycetozoa</taxon>
        <taxon>Dictyostelia</taxon>
        <taxon>Dictyosteliales</taxon>
        <taxon>Dictyosteliaceae</taxon>
        <taxon>Dictyostelium</taxon>
    </lineage>
</organism>
<feature type="binding site" evidence="9">
    <location>
        <position position="328"/>
    </location>
    <ligand>
        <name>Zn(2+)</name>
        <dbReference type="ChEBI" id="CHEBI:29105"/>
        <label>2</label>
    </ligand>
</feature>
<sequence length="523" mass="58944">MSHFLLEEDFTKKQRFTSVHKRIFYLLISLAIIATVVLLIAFLLPRGWEPPIKKTNIIMMVGDGMGPASLTMARISFSKDFTEEKSLFLDPYLVGTVRTYSHSNDVTDSAAAATAYASGIKTTNDVVGVDHLNKPAGTLFEAAKLKQMKTGVVVTTRISDATPACYFSHSVNRNYEYFIINQLLEKDLDVVLGGGKMYFGDNFDKIQSYNYTFVNTTEQMNNVASGKIMGLFADYNIPWEIDRLNDPILKKNVPSLSEMTKKALDLINQNNEHGFILMVEGSKIDVAAHINDAPTQIYETREFDNTFELVREWAEKDGNTIVIVTADHETGGLTLAYQEEIDGHPMYSWSPETLLQVTKSADEMARIITTNATKDVNVTQVIHQYTGITIKPEEEEKILSFLQYRDTDSNRFRAINQQIGRIVSNYAHVGFTTGGHSGVDVNLYTYGDKISPEKFEEREKKDELYTTDNYKDTMLMGNVNNIEIASFISQALGLDLPNITKSLINFDPNGKAYEDEMIHKYSK</sequence>
<keyword evidence="12" id="KW-1133">Transmembrane helix</keyword>
<feature type="binding site" evidence="9">
    <location>
        <position position="436"/>
    </location>
    <ligand>
        <name>Zn(2+)</name>
        <dbReference type="ChEBI" id="CHEBI:29105"/>
        <label>2</label>
    </ligand>
</feature>
<dbReference type="GO" id="GO:0030587">
    <property type="term" value="P:sorocarp development"/>
    <property type="evidence" value="ECO:0007669"/>
    <property type="project" value="EnsemblProtists"/>
</dbReference>
<dbReference type="eggNOG" id="KOG4126">
    <property type="taxonomic scope" value="Eukaryota"/>
</dbReference>
<dbReference type="SUPFAM" id="SSF53649">
    <property type="entry name" value="Alkaline phosphatase-like"/>
    <property type="match status" value="1"/>
</dbReference>
<comment type="cofactor">
    <cofactor evidence="9">
        <name>Mg(2+)</name>
        <dbReference type="ChEBI" id="CHEBI:18420"/>
    </cofactor>
    <text evidence="9">Binds 1 Mg(2+) ion.</text>
</comment>
<evidence type="ECO:0000256" key="7">
    <source>
        <dbReference type="ARBA" id="ARBA00022842"/>
    </source>
</evidence>
<feature type="binding site" evidence="9">
    <location>
        <position position="285"/>
    </location>
    <ligand>
        <name>Zn(2+)</name>
        <dbReference type="ChEBI" id="CHEBI:29105"/>
        <label>2</label>
    </ligand>
</feature>
<feature type="binding site" evidence="9">
    <location>
        <position position="289"/>
    </location>
    <ligand>
        <name>Zn(2+)</name>
        <dbReference type="ChEBI" id="CHEBI:29105"/>
        <label>2</label>
    </ligand>
</feature>
<dbReference type="GeneID" id="10504955"/>
<keyword evidence="5 11" id="KW-0378">Hydrolase</keyword>
<dbReference type="GO" id="GO:0046872">
    <property type="term" value="F:metal ion binding"/>
    <property type="evidence" value="ECO:0007669"/>
    <property type="project" value="UniProtKB-KW"/>
</dbReference>
<dbReference type="Gene3D" id="3.40.720.10">
    <property type="entry name" value="Alkaline Phosphatase, subunit A"/>
    <property type="match status" value="1"/>
</dbReference>
<dbReference type="Proteomes" id="UP000001064">
    <property type="component" value="Unassembled WGS sequence"/>
</dbReference>
<dbReference type="OMA" id="KAAGYMT"/>
<dbReference type="STRING" id="5786.F1A1T9"/>